<dbReference type="InterPro" id="IPR002386">
    <property type="entry name" value="Amicyanin/Pseudoazurin"/>
</dbReference>
<dbReference type="PANTHER" id="PTHR39335:SF1">
    <property type="entry name" value="BLL4220 PROTEIN"/>
    <property type="match status" value="1"/>
</dbReference>
<keyword evidence="12" id="KW-1185">Reference proteome</keyword>
<evidence type="ECO:0000259" key="9">
    <source>
        <dbReference type="Pfam" id="PF00127"/>
    </source>
</evidence>
<evidence type="ECO:0000256" key="6">
    <source>
        <dbReference type="ARBA" id="ARBA00022982"/>
    </source>
</evidence>
<dbReference type="RefSeq" id="WP_166145287.1">
    <property type="nucleotide sequence ID" value="NZ_JAAOIW010000001.1"/>
</dbReference>
<evidence type="ECO:0000256" key="4">
    <source>
        <dbReference type="ARBA" id="ARBA00022723"/>
    </source>
</evidence>
<dbReference type="PANTHER" id="PTHR39335">
    <property type="entry name" value="BLL4220 PROTEIN"/>
    <property type="match status" value="1"/>
</dbReference>
<evidence type="ECO:0008006" key="13">
    <source>
        <dbReference type="Google" id="ProtNLM"/>
    </source>
</evidence>
<dbReference type="InterPro" id="IPR000923">
    <property type="entry name" value="BlueCu_1"/>
</dbReference>
<keyword evidence="7" id="KW-0186">Copper</keyword>
<keyword evidence="4" id="KW-0479">Metal-binding</keyword>
<dbReference type="Pfam" id="PF03640">
    <property type="entry name" value="Lipoprotein_15"/>
    <property type="match status" value="4"/>
</dbReference>
<dbReference type="InterPro" id="IPR005297">
    <property type="entry name" value="Lipoprotein_repeat"/>
</dbReference>
<name>A0ABX0IXB0_9BACL</name>
<keyword evidence="6" id="KW-0249">Electron transport</keyword>
<keyword evidence="3" id="KW-0813">Transport</keyword>
<dbReference type="SUPFAM" id="SSF49503">
    <property type="entry name" value="Cupredoxins"/>
    <property type="match status" value="1"/>
</dbReference>
<evidence type="ECO:0000313" key="11">
    <source>
        <dbReference type="EMBL" id="NHN28565.1"/>
    </source>
</evidence>
<reference evidence="11" key="1">
    <citation type="submission" date="2020-03" db="EMBL/GenBank/DDBJ databases">
        <title>Draft sequencing of Paenibacilllus sp. S3N08.</title>
        <authorList>
            <person name="Kim D.-U."/>
        </authorList>
    </citation>
    <scope>NUCLEOTIDE SEQUENCE</scope>
    <source>
        <strain evidence="11">S3N08</strain>
    </source>
</reference>
<protein>
    <recommendedName>
        <fullName evidence="13">Blue (type 1) copper domain-containing protein</fullName>
    </recommendedName>
</protein>
<comment type="cofactor">
    <cofactor evidence="1">
        <name>Cu cation</name>
        <dbReference type="ChEBI" id="CHEBI:23378"/>
    </cofactor>
</comment>
<dbReference type="PRINTS" id="PR00155">
    <property type="entry name" value="AMICYANIN"/>
</dbReference>
<evidence type="ECO:0000256" key="5">
    <source>
        <dbReference type="ARBA" id="ARBA00022764"/>
    </source>
</evidence>
<evidence type="ECO:0000259" key="10">
    <source>
        <dbReference type="Pfam" id="PF09168"/>
    </source>
</evidence>
<feature type="domain" description="Blue (type 1) copper" evidence="9">
    <location>
        <begin position="496"/>
        <end position="581"/>
    </location>
</feature>
<dbReference type="InterPro" id="IPR008972">
    <property type="entry name" value="Cupredoxin"/>
</dbReference>
<dbReference type="EMBL" id="JAAOIW010000001">
    <property type="protein sequence ID" value="NHN28565.1"/>
    <property type="molecule type" value="Genomic_DNA"/>
</dbReference>
<feature type="signal peptide" evidence="8">
    <location>
        <begin position="1"/>
        <end position="27"/>
    </location>
</feature>
<dbReference type="Pfam" id="PF00127">
    <property type="entry name" value="Copper-bind"/>
    <property type="match status" value="1"/>
</dbReference>
<evidence type="ECO:0000256" key="7">
    <source>
        <dbReference type="ARBA" id="ARBA00023008"/>
    </source>
</evidence>
<feature type="chain" id="PRO_5046717656" description="Blue (type 1) copper domain-containing protein" evidence="8">
    <location>
        <begin position="28"/>
        <end position="581"/>
    </location>
</feature>
<comment type="caution">
    <text evidence="11">The sequence shown here is derived from an EMBL/GenBank/DDBJ whole genome shotgun (WGS) entry which is preliminary data.</text>
</comment>
<organism evidence="11 12">
    <name type="scientific">Paenibacillus agricola</name>
    <dbReference type="NCBI Taxonomy" id="2716264"/>
    <lineage>
        <taxon>Bacteria</taxon>
        <taxon>Bacillati</taxon>
        <taxon>Bacillota</taxon>
        <taxon>Bacilli</taxon>
        <taxon>Bacillales</taxon>
        <taxon>Paenibacillaceae</taxon>
        <taxon>Paenibacillus</taxon>
    </lineage>
</organism>
<feature type="domain" description="X-Prolyl dipeptidyl aminopeptidase PepX N-terminal" evidence="10">
    <location>
        <begin position="91"/>
        <end position="207"/>
    </location>
</feature>
<evidence type="ECO:0000256" key="2">
    <source>
        <dbReference type="ARBA" id="ARBA00004418"/>
    </source>
</evidence>
<evidence type="ECO:0000256" key="1">
    <source>
        <dbReference type="ARBA" id="ARBA00001935"/>
    </source>
</evidence>
<dbReference type="Pfam" id="PF09168">
    <property type="entry name" value="PepX_N"/>
    <property type="match status" value="1"/>
</dbReference>
<evidence type="ECO:0000256" key="8">
    <source>
        <dbReference type="SAM" id="SignalP"/>
    </source>
</evidence>
<dbReference type="InterPro" id="IPR015251">
    <property type="entry name" value="PepX_N_dom"/>
</dbReference>
<gene>
    <name evidence="11" type="ORF">G9U52_01825</name>
</gene>
<evidence type="ECO:0000256" key="3">
    <source>
        <dbReference type="ARBA" id="ARBA00022448"/>
    </source>
</evidence>
<proteinExistence type="predicted"/>
<dbReference type="InterPro" id="IPR001235">
    <property type="entry name" value="Copper_blue_Plastocyanin"/>
</dbReference>
<accession>A0ABX0IXB0</accession>
<dbReference type="Proteomes" id="UP001165962">
    <property type="component" value="Unassembled WGS sequence"/>
</dbReference>
<dbReference type="PROSITE" id="PS00196">
    <property type="entry name" value="COPPER_BLUE"/>
    <property type="match status" value="1"/>
</dbReference>
<dbReference type="InterPro" id="IPR028871">
    <property type="entry name" value="BlueCu_1_BS"/>
</dbReference>
<sequence length="581" mass="62019">MINSNKTVAAGLLASALILGSAFPAWAADAPTATNIKTDAQIVADLGVLQGDGNGVTTGYLAKTTTRLQAAILFLRLKGMEATATGFKATDNFVDAAKVNESNKNILGYLKANPQLGWTGTGNGNFDPSAQITAQQYYKVLLESLGYKQDTDFKYEGVLDFAGTMGLSQVAEAGALRNLHIATATVEALKSKVKGGTKTLLDILVEQKVVEANKAAGAQFASIKVARSSEVGSYLTDESGKTLYMFMKDTPDVSTCKDACVTNWPIFAADNIQITSDLNAADFKTIVREDGKKQTTYQGWPLYYYAKDLKAGDTLGQAVGGVWMVINHSAIKIAKNDTLGNFLVDSKGMSLYLYTKDTINMSVCKGNCEVNWPIFYSEHFPTMGDLKAADFGTITRDDGTKQTTYQGWPLYYYIKDMKAGDVTGQDVGKVWYVIDPAAAPKVPAVSSPAVPAPAGQAPAPAAPAPMPMPMPATPAPVVPVPAPATPAPVAAAKAYAVAIENFAFSEAVLTVEAGSTITFTNNDRFNHNAVSDRLKADGKPEFETKLLGKGESESITLTQPGEYTYYCEPHKDNMKATIIVK</sequence>
<keyword evidence="5" id="KW-0574">Periplasm</keyword>
<keyword evidence="8" id="KW-0732">Signal</keyword>
<dbReference type="Gene3D" id="2.60.40.420">
    <property type="entry name" value="Cupredoxins - blue copper proteins"/>
    <property type="match status" value="1"/>
</dbReference>
<dbReference type="PRINTS" id="PR00156">
    <property type="entry name" value="COPPERBLUE"/>
</dbReference>
<comment type="subcellular location">
    <subcellularLocation>
        <location evidence="2">Periplasm</location>
    </subcellularLocation>
</comment>
<evidence type="ECO:0000313" key="12">
    <source>
        <dbReference type="Proteomes" id="UP001165962"/>
    </source>
</evidence>